<dbReference type="InterPro" id="IPR044736">
    <property type="entry name" value="Gid1/RanBPM/SPLA_SPRY"/>
</dbReference>
<dbReference type="Proteomes" id="UP000050741">
    <property type="component" value="Unassembled WGS sequence"/>
</dbReference>
<evidence type="ECO:0000259" key="4">
    <source>
        <dbReference type="PROSITE" id="PS50188"/>
    </source>
</evidence>
<name>A0A183CFY0_GLOPA</name>
<dbReference type="InterPro" id="IPR003877">
    <property type="entry name" value="SPRY_dom"/>
</dbReference>
<dbReference type="Pfam" id="PF00622">
    <property type="entry name" value="SPRY"/>
    <property type="match status" value="1"/>
</dbReference>
<keyword evidence="5" id="KW-1185">Reference proteome</keyword>
<dbReference type="Gene3D" id="2.60.120.920">
    <property type="match status" value="1"/>
</dbReference>
<dbReference type="CDD" id="cd12885">
    <property type="entry name" value="SPRY_RanBP_like"/>
    <property type="match status" value="1"/>
</dbReference>
<feature type="region of interest" description="Disordered" evidence="3">
    <location>
        <begin position="1"/>
        <end position="29"/>
    </location>
</feature>
<evidence type="ECO:0000256" key="2">
    <source>
        <dbReference type="ARBA" id="ARBA00022786"/>
    </source>
</evidence>
<dbReference type="SUPFAM" id="SSF49899">
    <property type="entry name" value="Concanavalin A-like lectins/glucanases"/>
    <property type="match status" value="1"/>
</dbReference>
<dbReference type="FunFam" id="1.25.40.420:FF:000008">
    <property type="entry name" value="BTB/POZ domain-containing protein POB1"/>
    <property type="match status" value="1"/>
</dbReference>
<keyword evidence="2" id="KW-0833">Ubl conjugation pathway</keyword>
<reference evidence="5" key="2">
    <citation type="submission" date="2014-05" db="EMBL/GenBank/DDBJ databases">
        <title>The genome and life-stage specific transcriptomes of Globodera pallida elucidate key aspects of plant parasitism by a cyst nematode.</title>
        <authorList>
            <person name="Cotton J.A."/>
            <person name="Lilley C.J."/>
            <person name="Jones L.M."/>
            <person name="Kikuchi T."/>
            <person name="Reid A.J."/>
            <person name="Thorpe P."/>
            <person name="Tsai I.J."/>
            <person name="Beasley H."/>
            <person name="Blok V."/>
            <person name="Cock P.J.A."/>
            <person name="Van den Akker S.E."/>
            <person name="Holroyd N."/>
            <person name="Hunt M."/>
            <person name="Mantelin S."/>
            <person name="Naghra H."/>
            <person name="Pain A."/>
            <person name="Palomares-Rius J.E."/>
            <person name="Zarowiecki M."/>
            <person name="Berriman M."/>
            <person name="Jones J.T."/>
            <person name="Urwin P.E."/>
        </authorList>
    </citation>
    <scope>NUCLEOTIDE SEQUENCE [LARGE SCALE GENOMIC DNA]</scope>
    <source>
        <strain evidence="5">Lindley</strain>
    </source>
</reference>
<comment type="pathway">
    <text evidence="1">Protein modification; protein ubiquitination.</text>
</comment>
<accession>A0A183CFY0</accession>
<dbReference type="SMART" id="SM00449">
    <property type="entry name" value="SPRY"/>
    <property type="match status" value="1"/>
</dbReference>
<reference evidence="6" key="3">
    <citation type="submission" date="2016-06" db="UniProtKB">
        <authorList>
            <consortium name="WormBaseParasite"/>
        </authorList>
    </citation>
    <scope>IDENTIFICATION</scope>
</reference>
<feature type="domain" description="B30.2/SPRY" evidence="4">
    <location>
        <begin position="250"/>
        <end position="445"/>
    </location>
</feature>
<dbReference type="InterPro" id="IPR043136">
    <property type="entry name" value="B30.2/SPRY_sf"/>
</dbReference>
<reference evidence="5" key="1">
    <citation type="submission" date="2013-12" db="EMBL/GenBank/DDBJ databases">
        <authorList>
            <person name="Aslett M."/>
        </authorList>
    </citation>
    <scope>NUCLEOTIDE SEQUENCE [LARGE SCALE GENOMIC DNA]</scope>
    <source>
        <strain evidence="5">Lindley</strain>
    </source>
</reference>
<evidence type="ECO:0000256" key="1">
    <source>
        <dbReference type="ARBA" id="ARBA00004906"/>
    </source>
</evidence>
<dbReference type="InterPro" id="IPR001870">
    <property type="entry name" value="B30.2/SPRY"/>
</dbReference>
<evidence type="ECO:0000256" key="3">
    <source>
        <dbReference type="SAM" id="MobiDB-lite"/>
    </source>
</evidence>
<sequence length="456" mass="52035">MEQYQEQQQQKMQQYQKEQQQTIDELQKKRNQKSNLFQKGIPAFFTMKYNFKGKRKYHWTEVLENTKALMHTEAVAIFVVMPLRDGSKTFLDLMPPSKESLRLALATSNADALILSEAFLQIDQQLLCEILDRDELWISEEIAIWNAALRWADEKCHQNEKECSAENRRALLGPALYKIRFPLIPQKDFTEKIVPSGVLEEDEQVGVYQYHSHQDAGLPELYQLQFPTNGRALAGLTPENRWVARHEHLTLIDANELIVQSTGEKNGKHSSVSDSAARAKKLAVIRPAQLIVQFIGENSWNYSVLAEQPIPNDGIFYYEVTILEEGDGIYIGLATNEMPLSTHVGWDKGTYGYGNWGRFWGHEVKGCHHYDGHPFIRDGIPSFGVVNDVVGCGVDLKTRQIIYTKNGQQLETTDLEVDSAAELYPCVSLFKPGTKIEANFGKEKKFRFDIAKAFEN</sequence>
<protein>
    <submittedName>
        <fullName evidence="6">B30.2/SPRY domain-containing protein</fullName>
    </submittedName>
</protein>
<dbReference type="InterPro" id="IPR011705">
    <property type="entry name" value="BACK"/>
</dbReference>
<organism evidence="5 6">
    <name type="scientific">Globodera pallida</name>
    <name type="common">Potato cyst nematode worm</name>
    <name type="synonym">Heterodera pallida</name>
    <dbReference type="NCBI Taxonomy" id="36090"/>
    <lineage>
        <taxon>Eukaryota</taxon>
        <taxon>Metazoa</taxon>
        <taxon>Ecdysozoa</taxon>
        <taxon>Nematoda</taxon>
        <taxon>Chromadorea</taxon>
        <taxon>Rhabditida</taxon>
        <taxon>Tylenchina</taxon>
        <taxon>Tylenchomorpha</taxon>
        <taxon>Tylenchoidea</taxon>
        <taxon>Heteroderidae</taxon>
        <taxon>Heteroderinae</taxon>
        <taxon>Globodera</taxon>
    </lineage>
</organism>
<dbReference type="PANTHER" id="PTHR45774">
    <property type="entry name" value="BTB/POZ DOMAIN-CONTAINING"/>
    <property type="match status" value="1"/>
</dbReference>
<dbReference type="PROSITE" id="PS50188">
    <property type="entry name" value="B302_SPRY"/>
    <property type="match status" value="1"/>
</dbReference>
<dbReference type="Gene3D" id="1.25.40.420">
    <property type="match status" value="1"/>
</dbReference>
<proteinExistence type="predicted"/>
<feature type="compositionally biased region" description="Low complexity" evidence="3">
    <location>
        <begin position="1"/>
        <end position="21"/>
    </location>
</feature>
<evidence type="ECO:0000313" key="6">
    <source>
        <dbReference type="WBParaSite" id="GPLIN_001178500"/>
    </source>
</evidence>
<evidence type="ECO:0000313" key="5">
    <source>
        <dbReference type="Proteomes" id="UP000050741"/>
    </source>
</evidence>
<dbReference type="AlphaFoldDB" id="A0A183CFY0"/>
<dbReference type="InterPro" id="IPR013320">
    <property type="entry name" value="ConA-like_dom_sf"/>
</dbReference>
<dbReference type="SMART" id="SM00875">
    <property type="entry name" value="BACK"/>
    <property type="match status" value="1"/>
</dbReference>
<dbReference type="Pfam" id="PF07707">
    <property type="entry name" value="BACK"/>
    <property type="match status" value="1"/>
</dbReference>
<dbReference type="PANTHER" id="PTHR45774:SF3">
    <property type="entry name" value="BTB (POZ) DOMAIN-CONTAINING 2B-RELATED"/>
    <property type="match status" value="1"/>
</dbReference>
<dbReference type="WBParaSite" id="GPLIN_001178500">
    <property type="protein sequence ID" value="GPLIN_001178500"/>
    <property type="gene ID" value="GPLIN_001178500"/>
</dbReference>